<dbReference type="SUPFAM" id="SSF64518">
    <property type="entry name" value="Phase 1 flagellin"/>
    <property type="match status" value="1"/>
</dbReference>
<evidence type="ECO:0000256" key="2">
    <source>
        <dbReference type="ARBA" id="ARBA00004613"/>
    </source>
</evidence>
<keyword evidence="9" id="KW-0966">Cell projection</keyword>
<keyword evidence="6" id="KW-0175">Coiled coil</keyword>
<feature type="domain" description="Flagellin C-terminal" evidence="8">
    <location>
        <begin position="334"/>
        <end position="414"/>
    </location>
</feature>
<dbReference type="InterPro" id="IPR001492">
    <property type="entry name" value="Flagellin"/>
</dbReference>
<comment type="subcellular location">
    <subcellularLocation>
        <location evidence="1">Bacterial flagellum</location>
    </subcellularLocation>
    <subcellularLocation>
        <location evidence="2">Secreted</location>
    </subcellularLocation>
</comment>
<dbReference type="Pfam" id="PF00669">
    <property type="entry name" value="Flagellin_N"/>
    <property type="match status" value="1"/>
</dbReference>
<dbReference type="Pfam" id="PF00700">
    <property type="entry name" value="Flagellin_C"/>
    <property type="match status" value="1"/>
</dbReference>
<gene>
    <name evidence="9" type="primary">flgL</name>
    <name evidence="9" type="ORF">DT594_01230</name>
</gene>
<dbReference type="RefSeq" id="WP_149331009.1">
    <property type="nucleotide sequence ID" value="NZ_QOVF01000001.1"/>
</dbReference>
<evidence type="ECO:0000259" key="7">
    <source>
        <dbReference type="Pfam" id="PF00669"/>
    </source>
</evidence>
<dbReference type="OrthoDB" id="9768249at2"/>
<organism evidence="9 10">
    <name type="scientific">Halopseudomonas laoshanensis</name>
    <dbReference type="NCBI Taxonomy" id="2268758"/>
    <lineage>
        <taxon>Bacteria</taxon>
        <taxon>Pseudomonadati</taxon>
        <taxon>Pseudomonadota</taxon>
        <taxon>Gammaproteobacteria</taxon>
        <taxon>Pseudomonadales</taxon>
        <taxon>Pseudomonadaceae</taxon>
        <taxon>Halopseudomonas</taxon>
    </lineage>
</organism>
<evidence type="ECO:0000259" key="8">
    <source>
        <dbReference type="Pfam" id="PF00700"/>
    </source>
</evidence>
<protein>
    <submittedName>
        <fullName evidence="9">Flagellar hook-associated protein FlgL</fullName>
    </submittedName>
</protein>
<reference evidence="9 10" key="1">
    <citation type="submission" date="2018-07" db="EMBL/GenBank/DDBJ databases">
        <title>Pseudomonas laoshanensis sp. nov., isolated from soil.</title>
        <authorList>
            <person name="Sun J."/>
            <person name="Yu L."/>
            <person name="Wang M."/>
            <person name="Zhang C."/>
        </authorList>
    </citation>
    <scope>NUCLEOTIDE SEQUENCE [LARGE SCALE GENOMIC DNA]</scope>
    <source>
        <strain evidence="9 10">Y22</strain>
    </source>
</reference>
<keyword evidence="9" id="KW-0282">Flagellum</keyword>
<dbReference type="GO" id="GO:0005198">
    <property type="term" value="F:structural molecule activity"/>
    <property type="evidence" value="ECO:0007669"/>
    <property type="project" value="InterPro"/>
</dbReference>
<dbReference type="InterPro" id="IPR046358">
    <property type="entry name" value="Flagellin_C"/>
</dbReference>
<evidence type="ECO:0000313" key="10">
    <source>
        <dbReference type="Proteomes" id="UP000463138"/>
    </source>
</evidence>
<feature type="coiled-coil region" evidence="6">
    <location>
        <begin position="52"/>
        <end position="93"/>
    </location>
</feature>
<evidence type="ECO:0000256" key="4">
    <source>
        <dbReference type="ARBA" id="ARBA00022525"/>
    </source>
</evidence>
<dbReference type="AlphaFoldDB" id="A0A7V7GXM9"/>
<proteinExistence type="inferred from homology"/>
<evidence type="ECO:0000256" key="3">
    <source>
        <dbReference type="ARBA" id="ARBA00005709"/>
    </source>
</evidence>
<comment type="caution">
    <text evidence="9">The sequence shown here is derived from an EMBL/GenBank/DDBJ whole genome shotgun (WGS) entry which is preliminary data.</text>
</comment>
<dbReference type="InterPro" id="IPR001029">
    <property type="entry name" value="Flagellin_N"/>
</dbReference>
<evidence type="ECO:0000256" key="1">
    <source>
        <dbReference type="ARBA" id="ARBA00004365"/>
    </source>
</evidence>
<evidence type="ECO:0000256" key="5">
    <source>
        <dbReference type="ARBA" id="ARBA00023143"/>
    </source>
</evidence>
<accession>A0A7V7GXM9</accession>
<keyword evidence="4" id="KW-0964">Secreted</keyword>
<dbReference type="PANTHER" id="PTHR42792:SF1">
    <property type="entry name" value="FLAGELLAR HOOK-ASSOCIATED PROTEIN 3"/>
    <property type="match status" value="1"/>
</dbReference>
<comment type="similarity">
    <text evidence="3">Belongs to the bacterial flagellin family.</text>
</comment>
<dbReference type="GO" id="GO:0005576">
    <property type="term" value="C:extracellular region"/>
    <property type="evidence" value="ECO:0007669"/>
    <property type="project" value="UniProtKB-SubCell"/>
</dbReference>
<dbReference type="GO" id="GO:0071973">
    <property type="term" value="P:bacterial-type flagellum-dependent cell motility"/>
    <property type="evidence" value="ECO:0007669"/>
    <property type="project" value="InterPro"/>
</dbReference>
<name>A0A7V7GXM9_9GAMM</name>
<dbReference type="Proteomes" id="UP000463138">
    <property type="component" value="Unassembled WGS sequence"/>
</dbReference>
<feature type="domain" description="Flagellin N-terminal" evidence="7">
    <location>
        <begin position="3"/>
        <end position="139"/>
    </location>
</feature>
<keyword evidence="10" id="KW-1185">Reference proteome</keyword>
<dbReference type="PANTHER" id="PTHR42792">
    <property type="entry name" value="FLAGELLIN"/>
    <property type="match status" value="1"/>
</dbReference>
<dbReference type="GO" id="GO:0009424">
    <property type="term" value="C:bacterial-type flagellum hook"/>
    <property type="evidence" value="ECO:0007669"/>
    <property type="project" value="InterPro"/>
</dbReference>
<dbReference type="InterPro" id="IPR013384">
    <property type="entry name" value="Flagell_FlgL"/>
</dbReference>
<dbReference type="NCBIfam" id="TIGR02550">
    <property type="entry name" value="flagell_flgL"/>
    <property type="match status" value="1"/>
</dbReference>
<keyword evidence="9" id="KW-0969">Cilium</keyword>
<dbReference type="Gene3D" id="1.20.1330.10">
    <property type="entry name" value="f41 fragment of flagellin, N-terminal domain"/>
    <property type="match status" value="2"/>
</dbReference>
<dbReference type="EMBL" id="QOVF01000001">
    <property type="protein sequence ID" value="KAA0696016.1"/>
    <property type="molecule type" value="Genomic_DNA"/>
</dbReference>
<evidence type="ECO:0000313" key="9">
    <source>
        <dbReference type="EMBL" id="KAA0696016.1"/>
    </source>
</evidence>
<evidence type="ECO:0000256" key="6">
    <source>
        <dbReference type="SAM" id="Coils"/>
    </source>
</evidence>
<sequence>MRISTIQAFNTGVQGVQDNYSRVTRTQEQVSSGKRILSPADDPVASVRLLQLDQQANKLDQYDANLTAATNSLSQEEAIINSINNNLQRVREIALQAGNGALDQGAREALGQELVEREEELVALFNSRNARGEYLFGGFQSQNPPFVKEPNGTYTYQGDEGQRSIQIAGSKQVAINDNGKNLFVDVPNVNRVTTETLTGSARISLGVVEDKSAYDTQFYPNDSVTIRIGADGESYEILDQNSDPLTPPVTGVIEPNEDQSYQVRFGGVVVTLDGELAENDEFQITRGAVDGGAEVQERRSILQTVAELRNTLETTGDSTEDKLLRRDQLGIAVENLDNAMNQVLSVQTSIGARMNVIDSTLEENAEIKLINKEMTADLSELDYAEALSRLSFETVVLQAAQQSFVKVSGLSLFNLI</sequence>
<keyword evidence="5" id="KW-0975">Bacterial flagellum</keyword>